<dbReference type="InterPro" id="IPR036513">
    <property type="entry name" value="STAS_dom_sf"/>
</dbReference>
<dbReference type="PROSITE" id="PS50801">
    <property type="entry name" value="STAS"/>
    <property type="match status" value="1"/>
</dbReference>
<dbReference type="Pfam" id="PF01740">
    <property type="entry name" value="STAS"/>
    <property type="match status" value="1"/>
</dbReference>
<feature type="domain" description="STAS" evidence="4">
    <location>
        <begin position="45"/>
        <end position="153"/>
    </location>
</feature>
<sequence>MNTNVSGIPTPRRRRSAAREGATAGARAARGAVRRCPGGTRRDLTARVVRRDGASAVVEIVGEIDVHTSGRLRAILVALADEGRTHIVADFTGVRFCDAAGLGALVGVNNRLGRDGGSLRLTGVRPAQRRILQITRLDQLFRPHDDAGDTLTT</sequence>
<proteinExistence type="inferred from homology"/>
<comment type="similarity">
    <text evidence="1 2">Belongs to the anti-sigma-factor antagonist family.</text>
</comment>
<evidence type="ECO:0000313" key="6">
    <source>
        <dbReference type="Proteomes" id="UP001500503"/>
    </source>
</evidence>
<dbReference type="CDD" id="cd07043">
    <property type="entry name" value="STAS_anti-anti-sigma_factors"/>
    <property type="match status" value="1"/>
</dbReference>
<organism evidence="5 6">
    <name type="scientific">Actinoallomurus oryzae</name>
    <dbReference type="NCBI Taxonomy" id="502180"/>
    <lineage>
        <taxon>Bacteria</taxon>
        <taxon>Bacillati</taxon>
        <taxon>Actinomycetota</taxon>
        <taxon>Actinomycetes</taxon>
        <taxon>Streptosporangiales</taxon>
        <taxon>Thermomonosporaceae</taxon>
        <taxon>Actinoallomurus</taxon>
    </lineage>
</organism>
<dbReference type="Gene3D" id="3.30.750.24">
    <property type="entry name" value="STAS domain"/>
    <property type="match status" value="1"/>
</dbReference>
<dbReference type="EMBL" id="BAABHF010000061">
    <property type="protein sequence ID" value="GAA4518589.1"/>
    <property type="molecule type" value="Genomic_DNA"/>
</dbReference>
<evidence type="ECO:0000256" key="3">
    <source>
        <dbReference type="SAM" id="MobiDB-lite"/>
    </source>
</evidence>
<dbReference type="PANTHER" id="PTHR33495">
    <property type="entry name" value="ANTI-SIGMA FACTOR ANTAGONIST TM_1081-RELATED-RELATED"/>
    <property type="match status" value="1"/>
</dbReference>
<gene>
    <name evidence="5" type="ORF">GCM10023191_092890</name>
</gene>
<accession>A0ABP8R572</accession>
<dbReference type="Proteomes" id="UP001500503">
    <property type="component" value="Unassembled WGS sequence"/>
</dbReference>
<dbReference type="SUPFAM" id="SSF52091">
    <property type="entry name" value="SpoIIaa-like"/>
    <property type="match status" value="1"/>
</dbReference>
<comment type="caution">
    <text evidence="5">The sequence shown here is derived from an EMBL/GenBank/DDBJ whole genome shotgun (WGS) entry which is preliminary data.</text>
</comment>
<evidence type="ECO:0000259" key="4">
    <source>
        <dbReference type="PROSITE" id="PS50801"/>
    </source>
</evidence>
<name>A0ABP8R572_9ACTN</name>
<feature type="compositionally biased region" description="Low complexity" evidence="3">
    <location>
        <begin position="19"/>
        <end position="36"/>
    </location>
</feature>
<evidence type="ECO:0000256" key="2">
    <source>
        <dbReference type="RuleBase" id="RU003749"/>
    </source>
</evidence>
<keyword evidence="6" id="KW-1185">Reference proteome</keyword>
<evidence type="ECO:0000313" key="5">
    <source>
        <dbReference type="EMBL" id="GAA4518589.1"/>
    </source>
</evidence>
<evidence type="ECO:0000256" key="1">
    <source>
        <dbReference type="ARBA" id="ARBA00009013"/>
    </source>
</evidence>
<dbReference type="PANTHER" id="PTHR33495:SF2">
    <property type="entry name" value="ANTI-SIGMA FACTOR ANTAGONIST TM_1081-RELATED"/>
    <property type="match status" value="1"/>
</dbReference>
<dbReference type="NCBIfam" id="TIGR00377">
    <property type="entry name" value="ant_ant_sig"/>
    <property type="match status" value="1"/>
</dbReference>
<protein>
    <recommendedName>
        <fullName evidence="2">Anti-sigma factor antagonist</fullName>
    </recommendedName>
</protein>
<dbReference type="InterPro" id="IPR002645">
    <property type="entry name" value="STAS_dom"/>
</dbReference>
<feature type="region of interest" description="Disordered" evidence="3">
    <location>
        <begin position="1"/>
        <end position="36"/>
    </location>
</feature>
<dbReference type="RefSeq" id="WP_345475054.1">
    <property type="nucleotide sequence ID" value="NZ_BAABHF010000061.1"/>
</dbReference>
<reference evidence="6" key="1">
    <citation type="journal article" date="2019" name="Int. J. Syst. Evol. Microbiol.">
        <title>The Global Catalogue of Microorganisms (GCM) 10K type strain sequencing project: providing services to taxonomists for standard genome sequencing and annotation.</title>
        <authorList>
            <consortium name="The Broad Institute Genomics Platform"/>
            <consortium name="The Broad Institute Genome Sequencing Center for Infectious Disease"/>
            <person name="Wu L."/>
            <person name="Ma J."/>
        </authorList>
    </citation>
    <scope>NUCLEOTIDE SEQUENCE [LARGE SCALE GENOMIC DNA]</scope>
    <source>
        <strain evidence="6">JCM 17933</strain>
    </source>
</reference>
<dbReference type="InterPro" id="IPR003658">
    <property type="entry name" value="Anti-sigma_ant"/>
</dbReference>